<evidence type="ECO:0000313" key="1">
    <source>
        <dbReference type="EMBL" id="AMX00872.1"/>
    </source>
</evidence>
<accession>A0A143HHX8</accession>
<gene>
    <name evidence="1" type="ORF">ATY39_16695</name>
</gene>
<reference evidence="2" key="2">
    <citation type="submission" date="2016-03" db="EMBL/GenBank/DDBJ databases">
        <authorList>
            <person name="Ploux O."/>
        </authorList>
    </citation>
    <scope>NUCLEOTIDE SEQUENCE [LARGE SCALE GENOMIC DNA]</scope>
    <source>
        <strain evidence="2">PP9</strain>
    </source>
</reference>
<keyword evidence="2" id="KW-1185">Reference proteome</keyword>
<dbReference type="RefSeq" id="WP_066791701.1">
    <property type="nucleotide sequence ID" value="NZ_CP014806.1"/>
</dbReference>
<evidence type="ECO:0000313" key="2">
    <source>
        <dbReference type="Proteomes" id="UP000076021"/>
    </source>
</evidence>
<reference evidence="1 2" key="1">
    <citation type="journal article" date="2016" name="Genome Announc.">
        <title>Whole-Genome Sequence of Rummeliibacillus stabekisii Strain PP9 Isolated from Antarctic Soil.</title>
        <authorList>
            <person name="da Mota F.F."/>
            <person name="Vollu R.E."/>
            <person name="Jurelevicius D."/>
            <person name="Seldin L."/>
        </authorList>
    </citation>
    <scope>NUCLEOTIDE SEQUENCE [LARGE SCALE GENOMIC DNA]</scope>
    <source>
        <strain evidence="1 2">PP9</strain>
    </source>
</reference>
<dbReference type="AlphaFoldDB" id="A0A143HHX8"/>
<protein>
    <recommendedName>
        <fullName evidence="3">Alpha-ribazole-5-phosphate synthase</fullName>
    </recommendedName>
</protein>
<organism evidence="1 2">
    <name type="scientific">Rummeliibacillus stabekisii</name>
    <dbReference type="NCBI Taxonomy" id="241244"/>
    <lineage>
        <taxon>Bacteria</taxon>
        <taxon>Bacillati</taxon>
        <taxon>Bacillota</taxon>
        <taxon>Bacilli</taxon>
        <taxon>Bacillales</taxon>
        <taxon>Caryophanaceae</taxon>
        <taxon>Rummeliibacillus</taxon>
    </lineage>
</organism>
<evidence type="ECO:0008006" key="3">
    <source>
        <dbReference type="Google" id="ProtNLM"/>
    </source>
</evidence>
<name>A0A143HHX8_9BACL</name>
<dbReference type="STRING" id="241244.ATY39_16695"/>
<proteinExistence type="predicted"/>
<dbReference type="KEGG" id="rst:ATY39_16695"/>
<dbReference type="EMBL" id="CP014806">
    <property type="protein sequence ID" value="AMX00872.1"/>
    <property type="molecule type" value="Genomic_DNA"/>
</dbReference>
<dbReference type="OrthoDB" id="9805740at2"/>
<sequence length="228" mass="24845">MRNAIQLPNGLIVTTDNAGAIGQKKKDTVHVPDEMVSYFSARVTLLEQWAAGAEPHSILMHNFSGDEAWVRYLKGVHQVFDEIECSSPPISGSTESNIETLQSGLAITMLGEQIYQSKAPETLKWFTYGKPLVGENLLAEKEKVASLKSIYKARQGNIIASVWPVGSKGIAGEIKRIFGSKPFTCAWEPHASAGPSTVVLIGVESKKIHIAQSLFGELLLPISWKDSP</sequence>
<dbReference type="Proteomes" id="UP000076021">
    <property type="component" value="Chromosome"/>
</dbReference>